<dbReference type="Gene3D" id="1.20.1050.10">
    <property type="match status" value="1"/>
</dbReference>
<evidence type="ECO:0000313" key="4">
    <source>
        <dbReference type="Proteomes" id="UP000609121"/>
    </source>
</evidence>
<sequence length="214" mass="23660">MKLYQYDHCPFCVRADMVAGWRQVPHEKVYLLNDDEQAHFDLIGAKMVPILQYDDGRAIGESLDIVAALDAIETGAPHLDPWDEVAPQSAALSSASRAVSCLLFPRNLRLGLPEFATPGAIAYFTERKEAIIGISFAQAMEETAAHKADVEAMLAGMPELAPPGDRLRMGDVLVYPVLRNLTMVKDLAFPAWMRAYLDRVTAICGTHLYDDRAI</sequence>
<dbReference type="Pfam" id="PF04399">
    <property type="entry name" value="Glutaredoxin2_C"/>
    <property type="match status" value="1"/>
</dbReference>
<dbReference type="Gene3D" id="3.40.30.10">
    <property type="entry name" value="Glutaredoxin"/>
    <property type="match status" value="1"/>
</dbReference>
<name>A0A8J7CIA5_9RHOB</name>
<dbReference type="EMBL" id="JACVXA010000044">
    <property type="protein sequence ID" value="MBE3639345.1"/>
    <property type="molecule type" value="Genomic_DNA"/>
</dbReference>
<feature type="domain" description="GST N-terminal" evidence="2">
    <location>
        <begin position="3"/>
        <end position="73"/>
    </location>
</feature>
<dbReference type="InterPro" id="IPR036249">
    <property type="entry name" value="Thioredoxin-like_sf"/>
</dbReference>
<proteinExistence type="predicted"/>
<dbReference type="InterPro" id="IPR036282">
    <property type="entry name" value="Glutathione-S-Trfase_C_sf"/>
</dbReference>
<dbReference type="SUPFAM" id="SSF52833">
    <property type="entry name" value="Thioredoxin-like"/>
    <property type="match status" value="1"/>
</dbReference>
<dbReference type="AlphaFoldDB" id="A0A8J7CIA5"/>
<dbReference type="SUPFAM" id="SSF47616">
    <property type="entry name" value="GST C-terminal domain-like"/>
    <property type="match status" value="1"/>
</dbReference>
<dbReference type="NCBIfam" id="NF007702">
    <property type="entry name" value="PRK10387.1"/>
    <property type="match status" value="1"/>
</dbReference>
<dbReference type="Pfam" id="PF13417">
    <property type="entry name" value="GST_N_3"/>
    <property type="match status" value="1"/>
</dbReference>
<evidence type="ECO:0000313" key="3">
    <source>
        <dbReference type="EMBL" id="MBE3639345.1"/>
    </source>
</evidence>
<feature type="domain" description="Glutaredoxin 2 C-terminal" evidence="1">
    <location>
        <begin position="92"/>
        <end position="213"/>
    </location>
</feature>
<evidence type="ECO:0000259" key="1">
    <source>
        <dbReference type="Pfam" id="PF04399"/>
    </source>
</evidence>
<comment type="caution">
    <text evidence="3">The sequence shown here is derived from an EMBL/GenBank/DDBJ whole genome shotgun (WGS) entry which is preliminary data.</text>
</comment>
<keyword evidence="4" id="KW-1185">Reference proteome</keyword>
<organism evidence="3 4">
    <name type="scientific">Mangrovicoccus algicola</name>
    <dbReference type="NCBI Taxonomy" id="2771008"/>
    <lineage>
        <taxon>Bacteria</taxon>
        <taxon>Pseudomonadati</taxon>
        <taxon>Pseudomonadota</taxon>
        <taxon>Alphaproteobacteria</taxon>
        <taxon>Rhodobacterales</taxon>
        <taxon>Paracoccaceae</taxon>
        <taxon>Mangrovicoccus</taxon>
    </lineage>
</organism>
<reference evidence="3" key="1">
    <citation type="submission" date="2020-09" db="EMBL/GenBank/DDBJ databases">
        <title>A novel bacterium of genus Mangrovicoccus, isolated from South China Sea.</title>
        <authorList>
            <person name="Huang H."/>
            <person name="Mo K."/>
            <person name="Hu Y."/>
        </authorList>
    </citation>
    <scope>NUCLEOTIDE SEQUENCE</scope>
    <source>
        <strain evidence="3">HB182678</strain>
    </source>
</reference>
<protein>
    <submittedName>
        <fullName evidence="3">Glutaredoxin 2</fullName>
    </submittedName>
</protein>
<dbReference type="Proteomes" id="UP000609121">
    <property type="component" value="Unassembled WGS sequence"/>
</dbReference>
<dbReference type="PROSITE" id="PS51354">
    <property type="entry name" value="GLUTAREDOXIN_2"/>
    <property type="match status" value="1"/>
</dbReference>
<dbReference type="InterPro" id="IPR007494">
    <property type="entry name" value="Glutaredoxin2_C"/>
</dbReference>
<accession>A0A8J7CIA5</accession>
<dbReference type="InterPro" id="IPR004045">
    <property type="entry name" value="Glutathione_S-Trfase_N"/>
</dbReference>
<gene>
    <name evidence="3" type="primary">grxB</name>
    <name evidence="3" type="ORF">ICN82_14185</name>
</gene>
<evidence type="ECO:0000259" key="2">
    <source>
        <dbReference type="Pfam" id="PF13417"/>
    </source>
</evidence>